<dbReference type="InterPro" id="IPR052158">
    <property type="entry name" value="INH-QAR"/>
</dbReference>
<protein>
    <submittedName>
        <fullName evidence="3">DJ-1/PfpI family protein</fullName>
    </submittedName>
</protein>
<dbReference type="InterPro" id="IPR029062">
    <property type="entry name" value="Class_I_gatase-like"/>
</dbReference>
<evidence type="ECO:0000313" key="3">
    <source>
        <dbReference type="EMBL" id="SEB42823.1"/>
    </source>
</evidence>
<feature type="compositionally biased region" description="Basic and acidic residues" evidence="1">
    <location>
        <begin position="188"/>
        <end position="206"/>
    </location>
</feature>
<dbReference type="Pfam" id="PF01965">
    <property type="entry name" value="DJ-1_PfpI"/>
    <property type="match status" value="1"/>
</dbReference>
<dbReference type="RefSeq" id="WP_091179627.1">
    <property type="nucleotide sequence ID" value="NZ_FNRY01000001.1"/>
</dbReference>
<dbReference type="STRING" id="640635.SAMN04489806_0570"/>
<dbReference type="Gene3D" id="3.40.50.880">
    <property type="match status" value="1"/>
</dbReference>
<dbReference type="EMBL" id="FNRY01000001">
    <property type="protein sequence ID" value="SEB42823.1"/>
    <property type="molecule type" value="Genomic_DNA"/>
</dbReference>
<dbReference type="SUPFAM" id="SSF52317">
    <property type="entry name" value="Class I glutamine amidotransferase-like"/>
    <property type="match status" value="1"/>
</dbReference>
<dbReference type="AlphaFoldDB" id="A0A1H4J981"/>
<organism evidence="3 4">
    <name type="scientific">Paramicrobacterium humi</name>
    <dbReference type="NCBI Taxonomy" id="640635"/>
    <lineage>
        <taxon>Bacteria</taxon>
        <taxon>Bacillati</taxon>
        <taxon>Actinomycetota</taxon>
        <taxon>Actinomycetes</taxon>
        <taxon>Micrococcales</taxon>
        <taxon>Microbacteriaceae</taxon>
        <taxon>Paramicrobacterium</taxon>
    </lineage>
</organism>
<dbReference type="InterPro" id="IPR002818">
    <property type="entry name" value="DJ-1/PfpI"/>
</dbReference>
<reference evidence="3 4" key="1">
    <citation type="submission" date="2016-10" db="EMBL/GenBank/DDBJ databases">
        <authorList>
            <person name="de Groot N.N."/>
        </authorList>
    </citation>
    <scope>NUCLEOTIDE SEQUENCE [LARGE SCALE GENOMIC DNA]</scope>
    <source>
        <strain evidence="3 4">DSM 21799</strain>
    </source>
</reference>
<evidence type="ECO:0000259" key="2">
    <source>
        <dbReference type="Pfam" id="PF01965"/>
    </source>
</evidence>
<evidence type="ECO:0000256" key="1">
    <source>
        <dbReference type="SAM" id="MobiDB-lite"/>
    </source>
</evidence>
<dbReference type="PANTHER" id="PTHR43130">
    <property type="entry name" value="ARAC-FAMILY TRANSCRIPTIONAL REGULATOR"/>
    <property type="match status" value="1"/>
</dbReference>
<proteinExistence type="predicted"/>
<name>A0A1H4J981_9MICO</name>
<dbReference type="Proteomes" id="UP000199183">
    <property type="component" value="Unassembled WGS sequence"/>
</dbReference>
<dbReference type="CDD" id="cd03139">
    <property type="entry name" value="GATase1_PfpI_2"/>
    <property type="match status" value="1"/>
</dbReference>
<dbReference type="PANTHER" id="PTHR43130:SF15">
    <property type="entry name" value="THIJ_PFPI FAMILY PROTEIN (AFU_ORTHOLOGUE AFUA_5G14240)"/>
    <property type="match status" value="1"/>
</dbReference>
<feature type="domain" description="DJ-1/PfpI" evidence="2">
    <location>
        <begin position="7"/>
        <end position="171"/>
    </location>
</feature>
<feature type="region of interest" description="Disordered" evidence="1">
    <location>
        <begin position="186"/>
        <end position="206"/>
    </location>
</feature>
<evidence type="ECO:0000313" key="4">
    <source>
        <dbReference type="Proteomes" id="UP000199183"/>
    </source>
</evidence>
<sequence length="206" mass="22196">MPPTSRSVAVILFEGFELLDAVGPIELFSRLPHDFAVSLLGPDAGPVRSRQGAEVVADTSYDDAVTPDIALVPGGMGTRTLVDDAPFLEWLARWARGAEFVTSVCTGSALLAASGLLEGYRATSNKRAFDWASHHGENVEWVRQARWVVDRNRWTSSGVAAGMDMTHALIAALVGRDAAREAAAGIEYEPHTDAERDPFARESETS</sequence>
<gene>
    <name evidence="3" type="ORF">SAMN04489806_0570</name>
</gene>
<keyword evidence="4" id="KW-1185">Reference proteome</keyword>
<dbReference type="OrthoDB" id="3992151at2"/>
<accession>A0A1H4J981</accession>